<dbReference type="RefSeq" id="WP_309852971.1">
    <property type="nucleotide sequence ID" value="NZ_JAVDQJ010000004.1"/>
</dbReference>
<evidence type="ECO:0000313" key="2">
    <source>
        <dbReference type="Proteomes" id="UP001185331"/>
    </source>
</evidence>
<accession>A0AAE4BL64</accession>
<name>A0AAE4BL64_9DEIO</name>
<reference evidence="1" key="1">
    <citation type="submission" date="2023-07" db="EMBL/GenBank/DDBJ databases">
        <title>Sorghum-associated microbial communities from plants grown in Nebraska, USA.</title>
        <authorList>
            <person name="Schachtman D."/>
        </authorList>
    </citation>
    <scope>NUCLEOTIDE SEQUENCE</scope>
    <source>
        <strain evidence="1">BE330</strain>
    </source>
</reference>
<dbReference type="AlphaFoldDB" id="A0AAE4BL64"/>
<evidence type="ECO:0000313" key="1">
    <source>
        <dbReference type="EMBL" id="MDR6218598.1"/>
    </source>
</evidence>
<proteinExistence type="predicted"/>
<dbReference type="Proteomes" id="UP001185331">
    <property type="component" value="Unassembled WGS sequence"/>
</dbReference>
<protein>
    <submittedName>
        <fullName evidence="1">Uncharacterized protein</fullName>
    </submittedName>
</protein>
<organism evidence="1 2">
    <name type="scientific">Deinococcus soli</name>
    <name type="common">ex Cha et al. 2016</name>
    <dbReference type="NCBI Taxonomy" id="1309411"/>
    <lineage>
        <taxon>Bacteria</taxon>
        <taxon>Thermotogati</taxon>
        <taxon>Deinococcota</taxon>
        <taxon>Deinococci</taxon>
        <taxon>Deinococcales</taxon>
        <taxon>Deinococcaceae</taxon>
        <taxon>Deinococcus</taxon>
    </lineage>
</organism>
<comment type="caution">
    <text evidence="1">The sequence shown here is derived from an EMBL/GenBank/DDBJ whole genome shotgun (WGS) entry which is preliminary data.</text>
</comment>
<sequence>MTRTFDLTRSVPSGTESATMQVDTWAQLQAELHRYCPADVAGGLDLAWIRPTPLTRGDWTIQERAA</sequence>
<gene>
    <name evidence="1" type="ORF">J2Y00_002195</name>
</gene>
<dbReference type="EMBL" id="JAVDQK010000005">
    <property type="protein sequence ID" value="MDR6218598.1"/>
    <property type="molecule type" value="Genomic_DNA"/>
</dbReference>